<feature type="compositionally biased region" description="Polar residues" evidence="1">
    <location>
        <begin position="49"/>
        <end position="58"/>
    </location>
</feature>
<name>A0A514CYL3_9VIRU</name>
<reference evidence="2" key="1">
    <citation type="submission" date="2019-05" db="EMBL/GenBank/DDBJ databases">
        <title>Metatranscriptomic reconstruction reveals RNA viruses with the potential to shape carbon cycling in soil.</title>
        <authorList>
            <person name="Starr E.P."/>
            <person name="Nuccio E."/>
            <person name="Pett-Ridge J."/>
            <person name="Banfield J.F."/>
            <person name="Firestone M.K."/>
        </authorList>
    </citation>
    <scope>NUCLEOTIDE SEQUENCE</scope>
    <source>
        <strain evidence="2">H2_Rhizo_31_scaffold_384</strain>
    </source>
</reference>
<protein>
    <submittedName>
        <fullName evidence="2">Uncharacterized protein</fullName>
    </submittedName>
</protein>
<feature type="region of interest" description="Disordered" evidence="1">
    <location>
        <begin position="41"/>
        <end position="66"/>
    </location>
</feature>
<organism evidence="2">
    <name type="scientific">Leviviridae sp</name>
    <dbReference type="NCBI Taxonomy" id="2027243"/>
    <lineage>
        <taxon>Viruses</taxon>
        <taxon>Riboviria</taxon>
        <taxon>Orthornavirae</taxon>
        <taxon>Lenarviricota</taxon>
        <taxon>Leviviricetes</taxon>
        <taxon>Norzivirales</taxon>
        <taxon>Fiersviridae</taxon>
    </lineage>
</organism>
<gene>
    <name evidence="2" type="ORF">H2Rhizo31384_000003</name>
</gene>
<dbReference type="EMBL" id="MN032686">
    <property type="protein sequence ID" value="QDH86458.1"/>
    <property type="molecule type" value="Genomic_RNA"/>
</dbReference>
<accession>A0A514CYL3</accession>
<proteinExistence type="predicted"/>
<evidence type="ECO:0000313" key="2">
    <source>
        <dbReference type="EMBL" id="QDH86458.1"/>
    </source>
</evidence>
<evidence type="ECO:0000256" key="1">
    <source>
        <dbReference type="SAM" id="MobiDB-lite"/>
    </source>
</evidence>
<sequence length="129" mass="14417">MALVKQAVEEDFSYQVRSIDHGDHYYDNLSGHRNVKVRVSATPARRRTSTGTPATSPTRIPLGSRAGKRILRSRHLRQPTTEVNLRLTPEELDDGLVGSGGKQGLEARVDRLCFGDRKAIHREVKDDVT</sequence>